<accession>A0A553PDK8</accession>
<evidence type="ECO:0000256" key="2">
    <source>
        <dbReference type="SAM" id="Phobius"/>
    </source>
</evidence>
<reference evidence="3 4" key="1">
    <citation type="journal article" date="2018" name="Nat. Ecol. Evol.">
        <title>Genomic signatures of mitonuclear coevolution across populations of Tigriopus californicus.</title>
        <authorList>
            <person name="Barreto F.S."/>
            <person name="Watson E.T."/>
            <person name="Lima T.G."/>
            <person name="Willett C.S."/>
            <person name="Edmands S."/>
            <person name="Li W."/>
            <person name="Burton R.S."/>
        </authorList>
    </citation>
    <scope>NUCLEOTIDE SEQUENCE [LARGE SCALE GENOMIC DNA]</scope>
    <source>
        <strain evidence="3 4">San Diego</strain>
    </source>
</reference>
<keyword evidence="2" id="KW-0472">Membrane</keyword>
<feature type="non-terminal residue" evidence="3">
    <location>
        <position position="1"/>
    </location>
</feature>
<gene>
    <name evidence="3" type="ORF">TCAL_08652</name>
</gene>
<feature type="compositionally biased region" description="Basic and acidic residues" evidence="1">
    <location>
        <begin position="311"/>
        <end position="323"/>
    </location>
</feature>
<dbReference type="Proteomes" id="UP000318571">
    <property type="component" value="Chromosome 2"/>
</dbReference>
<name>A0A553PDK8_TIGCA</name>
<feature type="transmembrane region" description="Helical" evidence="2">
    <location>
        <begin position="211"/>
        <end position="233"/>
    </location>
</feature>
<evidence type="ECO:0000313" key="3">
    <source>
        <dbReference type="EMBL" id="TRY75755.1"/>
    </source>
</evidence>
<proteinExistence type="predicted"/>
<sequence>TVRTDNAKEWSFFEVGDKYARFKICRPHLKVYNCTLLKWNSTHWEQHISQSQGSLKDECDDMNNSKRHYKFYQFSPHSEYTPRVYSSPSDHPLFNVIKNDALKYTLEFKFPDRVKDHRSCILNDIQGIRMELRLENHDRIASDKHSALEANLIYHLTAWYLNSQGEYTENAFRSVSFGSGPVLKQKIPLVPQQPCFYQTECDQCAQEGTQIFLVLLIVSMTFNIALIPISCYASRFCVKSNSQVPLNDHSLQTAPHILRPITQRRHFISSIGSSNQSSHPYEEIDHFGKRPLLSVGPNESKIEGSLIQDNEAAKFRTGPEQDQ</sequence>
<dbReference type="AlphaFoldDB" id="A0A553PDK8"/>
<dbReference type="EMBL" id="VCGU01000005">
    <property type="protein sequence ID" value="TRY75755.1"/>
    <property type="molecule type" value="Genomic_DNA"/>
</dbReference>
<feature type="non-terminal residue" evidence="3">
    <location>
        <position position="323"/>
    </location>
</feature>
<evidence type="ECO:0000313" key="4">
    <source>
        <dbReference type="Proteomes" id="UP000318571"/>
    </source>
</evidence>
<keyword evidence="2" id="KW-0812">Transmembrane</keyword>
<evidence type="ECO:0000256" key="1">
    <source>
        <dbReference type="SAM" id="MobiDB-lite"/>
    </source>
</evidence>
<keyword evidence="4" id="KW-1185">Reference proteome</keyword>
<feature type="region of interest" description="Disordered" evidence="1">
    <location>
        <begin position="304"/>
        <end position="323"/>
    </location>
</feature>
<keyword evidence="2" id="KW-1133">Transmembrane helix</keyword>
<comment type="caution">
    <text evidence="3">The sequence shown here is derived from an EMBL/GenBank/DDBJ whole genome shotgun (WGS) entry which is preliminary data.</text>
</comment>
<organism evidence="3 4">
    <name type="scientific">Tigriopus californicus</name>
    <name type="common">Marine copepod</name>
    <dbReference type="NCBI Taxonomy" id="6832"/>
    <lineage>
        <taxon>Eukaryota</taxon>
        <taxon>Metazoa</taxon>
        <taxon>Ecdysozoa</taxon>
        <taxon>Arthropoda</taxon>
        <taxon>Crustacea</taxon>
        <taxon>Multicrustacea</taxon>
        <taxon>Hexanauplia</taxon>
        <taxon>Copepoda</taxon>
        <taxon>Harpacticoida</taxon>
        <taxon>Harpacticidae</taxon>
        <taxon>Tigriopus</taxon>
    </lineage>
</organism>
<protein>
    <submittedName>
        <fullName evidence="3">Uncharacterized protein</fullName>
    </submittedName>
</protein>